<comment type="caution">
    <text evidence="1">The sequence shown here is derived from an EMBL/GenBank/DDBJ whole genome shotgun (WGS) entry which is preliminary data.</text>
</comment>
<dbReference type="SUPFAM" id="SSF56219">
    <property type="entry name" value="DNase I-like"/>
    <property type="match status" value="1"/>
</dbReference>
<dbReference type="EMBL" id="JANJYI010000004">
    <property type="protein sequence ID" value="KAK2653763.1"/>
    <property type="molecule type" value="Genomic_DNA"/>
</dbReference>
<dbReference type="AlphaFoldDB" id="A0AAD9X6R8"/>
<accession>A0AAD9X6R8</accession>
<keyword evidence="2" id="KW-1185">Reference proteome</keyword>
<dbReference type="Gene3D" id="3.60.10.10">
    <property type="entry name" value="Endonuclease/exonuclease/phosphatase"/>
    <property type="match status" value="1"/>
</dbReference>
<dbReference type="Proteomes" id="UP001280121">
    <property type="component" value="Unassembled WGS sequence"/>
</dbReference>
<organism evidence="1 2">
    <name type="scientific">Dipteronia dyeriana</name>
    <dbReference type="NCBI Taxonomy" id="168575"/>
    <lineage>
        <taxon>Eukaryota</taxon>
        <taxon>Viridiplantae</taxon>
        <taxon>Streptophyta</taxon>
        <taxon>Embryophyta</taxon>
        <taxon>Tracheophyta</taxon>
        <taxon>Spermatophyta</taxon>
        <taxon>Magnoliopsida</taxon>
        <taxon>eudicotyledons</taxon>
        <taxon>Gunneridae</taxon>
        <taxon>Pentapetalae</taxon>
        <taxon>rosids</taxon>
        <taxon>malvids</taxon>
        <taxon>Sapindales</taxon>
        <taxon>Sapindaceae</taxon>
        <taxon>Hippocastanoideae</taxon>
        <taxon>Acereae</taxon>
        <taxon>Dipteronia</taxon>
    </lineage>
</organism>
<evidence type="ECO:0000313" key="2">
    <source>
        <dbReference type="Proteomes" id="UP001280121"/>
    </source>
</evidence>
<dbReference type="PANTHER" id="PTHR33710">
    <property type="entry name" value="BNAC02G09200D PROTEIN"/>
    <property type="match status" value="1"/>
</dbReference>
<name>A0AAD9X6R8_9ROSI</name>
<evidence type="ECO:0000313" key="1">
    <source>
        <dbReference type="EMBL" id="KAK2653763.1"/>
    </source>
</evidence>
<proteinExistence type="predicted"/>
<dbReference type="InterPro" id="IPR036691">
    <property type="entry name" value="Endo/exonu/phosph_ase_sf"/>
</dbReference>
<gene>
    <name evidence="1" type="ORF">Ddye_013619</name>
</gene>
<reference evidence="1" key="1">
    <citation type="journal article" date="2023" name="Plant J.">
        <title>Genome sequences and population genomics provide insights into the demographic history, inbreeding, and mutation load of two 'living fossil' tree species of Dipteronia.</title>
        <authorList>
            <person name="Feng Y."/>
            <person name="Comes H.P."/>
            <person name="Chen J."/>
            <person name="Zhu S."/>
            <person name="Lu R."/>
            <person name="Zhang X."/>
            <person name="Li P."/>
            <person name="Qiu J."/>
            <person name="Olsen K.M."/>
            <person name="Qiu Y."/>
        </authorList>
    </citation>
    <scope>NUCLEOTIDE SEQUENCE</scope>
    <source>
        <strain evidence="1">KIB01</strain>
    </source>
</reference>
<protein>
    <recommendedName>
        <fullName evidence="3">Reverse transcriptase</fullName>
    </recommendedName>
</protein>
<dbReference type="PANTHER" id="PTHR33710:SF64">
    <property type="entry name" value="ENDONUCLEASE_EXONUCLEASE_PHOSPHATASE DOMAIN-CONTAINING PROTEIN"/>
    <property type="match status" value="1"/>
</dbReference>
<evidence type="ECO:0008006" key="3">
    <source>
        <dbReference type="Google" id="ProtNLM"/>
    </source>
</evidence>
<sequence>MQNVGGGFEKSVHSKFVKVGEGVWGFNVAVEKEDSMVDIGWLTETLELKFEFLSEKKKKETDQKHKGGVRRSDKEDGFKVCDGMEKDREAWVKVKSRRQSVENHKSRDSFNQKYSPKAGLYHLKDKENMEKGKQLYVRRRKMCPDHMSSLTGSHRHNRFGPTSEECPLSGVGIGLSRSNKSFERSSSGRPIELRKCSSNRAYKDGVLKPHQLSLDQNREIVLSYEDQEGGVLSLPLNCPVQLPMRDSEGGKILGKDLKEVPFAINLETVERIYVKKIVTEILNKMRLNWDLGRRNSQGFDFQGKENALGEVIARREKGDDEKLAAEIGGLTFTALWCVGGEFNTILDPSDRIGMSVNTGSIRRFASFVAQANIIYIPLHGMSYTWSNNREKEAWARLDRFLLSLIILGWFPKLFQWGLPRSLSDHNPVMIGVLPECKVLFPFVF</sequence>